<dbReference type="AlphaFoldDB" id="A0AAD7YC01"/>
<accession>A0AAD7YC01</accession>
<proteinExistence type="predicted"/>
<gene>
    <name evidence="3" type="ORF">PYW07_009703</name>
</gene>
<dbReference type="InterPro" id="IPR002110">
    <property type="entry name" value="Ankyrin_rpt"/>
</dbReference>
<dbReference type="PROSITE" id="PS50297">
    <property type="entry name" value="ANK_REP_REGION"/>
    <property type="match status" value="1"/>
</dbReference>
<evidence type="ECO:0000256" key="1">
    <source>
        <dbReference type="PROSITE-ProRule" id="PRU00023"/>
    </source>
</evidence>
<evidence type="ECO:0000313" key="4">
    <source>
        <dbReference type="Proteomes" id="UP001231518"/>
    </source>
</evidence>
<name>A0AAD7YC01_MYTSE</name>
<dbReference type="PROSITE" id="PS50088">
    <property type="entry name" value="ANK_REPEAT"/>
    <property type="match status" value="1"/>
</dbReference>
<keyword evidence="1" id="KW-0040">ANK repeat</keyword>
<protein>
    <submittedName>
        <fullName evidence="3">Uncharacterized protein</fullName>
    </submittedName>
</protein>
<dbReference type="Gene3D" id="1.25.40.20">
    <property type="entry name" value="Ankyrin repeat-containing domain"/>
    <property type="match status" value="1"/>
</dbReference>
<dbReference type="InterPro" id="IPR036770">
    <property type="entry name" value="Ankyrin_rpt-contain_sf"/>
</dbReference>
<dbReference type="EMBL" id="JARGEI010000023">
    <property type="protein sequence ID" value="KAJ8710337.1"/>
    <property type="molecule type" value="Genomic_DNA"/>
</dbReference>
<dbReference type="SUPFAM" id="SSF48403">
    <property type="entry name" value="Ankyrin repeat"/>
    <property type="match status" value="1"/>
</dbReference>
<feature type="compositionally biased region" description="Basic and acidic residues" evidence="2">
    <location>
        <begin position="1"/>
        <end position="16"/>
    </location>
</feature>
<dbReference type="Pfam" id="PF12796">
    <property type="entry name" value="Ank_2"/>
    <property type="match status" value="1"/>
</dbReference>
<feature type="region of interest" description="Disordered" evidence="2">
    <location>
        <begin position="41"/>
        <end position="71"/>
    </location>
</feature>
<organism evidence="3 4">
    <name type="scientific">Mythimna separata</name>
    <name type="common">Oriental armyworm</name>
    <name type="synonym">Pseudaletia separata</name>
    <dbReference type="NCBI Taxonomy" id="271217"/>
    <lineage>
        <taxon>Eukaryota</taxon>
        <taxon>Metazoa</taxon>
        <taxon>Ecdysozoa</taxon>
        <taxon>Arthropoda</taxon>
        <taxon>Hexapoda</taxon>
        <taxon>Insecta</taxon>
        <taxon>Pterygota</taxon>
        <taxon>Neoptera</taxon>
        <taxon>Endopterygota</taxon>
        <taxon>Lepidoptera</taxon>
        <taxon>Glossata</taxon>
        <taxon>Ditrysia</taxon>
        <taxon>Noctuoidea</taxon>
        <taxon>Noctuidae</taxon>
        <taxon>Noctuinae</taxon>
        <taxon>Hadenini</taxon>
        <taxon>Mythimna</taxon>
    </lineage>
</organism>
<comment type="caution">
    <text evidence="3">The sequence shown here is derived from an EMBL/GenBank/DDBJ whole genome shotgun (WGS) entry which is preliminary data.</text>
</comment>
<reference evidence="3" key="1">
    <citation type="submission" date="2023-03" db="EMBL/GenBank/DDBJ databases">
        <title>Chromosome-level genomes of two armyworms, Mythimna separata and Mythimna loreyi, provide insights into the biosynthesis and reception of sex pheromones.</title>
        <authorList>
            <person name="Zhao H."/>
        </authorList>
    </citation>
    <scope>NUCLEOTIDE SEQUENCE</scope>
    <source>
        <strain evidence="3">BeijingLab</strain>
        <tissue evidence="3">Pupa</tissue>
    </source>
</reference>
<evidence type="ECO:0000256" key="2">
    <source>
        <dbReference type="SAM" id="MobiDB-lite"/>
    </source>
</evidence>
<feature type="repeat" description="ANK" evidence="1">
    <location>
        <begin position="159"/>
        <end position="181"/>
    </location>
</feature>
<feature type="region of interest" description="Disordered" evidence="2">
    <location>
        <begin position="1"/>
        <end position="25"/>
    </location>
</feature>
<evidence type="ECO:0000313" key="3">
    <source>
        <dbReference type="EMBL" id="KAJ8710337.1"/>
    </source>
</evidence>
<keyword evidence="4" id="KW-1185">Reference proteome</keyword>
<feature type="compositionally biased region" description="Polar residues" evidence="2">
    <location>
        <begin position="60"/>
        <end position="71"/>
    </location>
</feature>
<dbReference type="Proteomes" id="UP001231518">
    <property type="component" value="Chromosome 23"/>
</dbReference>
<sequence>MPIIKDVERGQEDEATHPLLNPEAGDLRTLRMPRPRHLGLSINHASERPPLPKLMMPDLTPSSMGSTVNSTPILESGAMMSKPWRRGDRRLQRLNTELLEAIEAHDLEEVERLLNAGASPNATCRLGLVSACHTAALIGGDALSLLIKFGAEKLRIDKLGRTPLHLAAWAGNARQVALLLDFPEGNLL</sequence>